<dbReference type="Proteomes" id="UP000800041">
    <property type="component" value="Unassembled WGS sequence"/>
</dbReference>
<protein>
    <submittedName>
        <fullName evidence="1">Uncharacterized protein</fullName>
    </submittedName>
</protein>
<proteinExistence type="predicted"/>
<keyword evidence="2" id="KW-1185">Reference proteome</keyword>
<name>A0A6G1GUS1_9PEZI</name>
<reference evidence="1" key="1">
    <citation type="journal article" date="2020" name="Stud. Mycol.">
        <title>101 Dothideomycetes genomes: a test case for predicting lifestyles and emergence of pathogens.</title>
        <authorList>
            <person name="Haridas S."/>
            <person name="Albert R."/>
            <person name="Binder M."/>
            <person name="Bloem J."/>
            <person name="Labutti K."/>
            <person name="Salamov A."/>
            <person name="Andreopoulos B."/>
            <person name="Baker S."/>
            <person name="Barry K."/>
            <person name="Bills G."/>
            <person name="Bluhm B."/>
            <person name="Cannon C."/>
            <person name="Castanera R."/>
            <person name="Culley D."/>
            <person name="Daum C."/>
            <person name="Ezra D."/>
            <person name="Gonzalez J."/>
            <person name="Henrissat B."/>
            <person name="Kuo A."/>
            <person name="Liang C."/>
            <person name="Lipzen A."/>
            <person name="Lutzoni F."/>
            <person name="Magnuson J."/>
            <person name="Mondo S."/>
            <person name="Nolan M."/>
            <person name="Ohm R."/>
            <person name="Pangilinan J."/>
            <person name="Park H.-J."/>
            <person name="Ramirez L."/>
            <person name="Alfaro M."/>
            <person name="Sun H."/>
            <person name="Tritt A."/>
            <person name="Yoshinaga Y."/>
            <person name="Zwiers L.-H."/>
            <person name="Turgeon B."/>
            <person name="Goodwin S."/>
            <person name="Spatafora J."/>
            <person name="Crous P."/>
            <person name="Grigoriev I."/>
        </authorList>
    </citation>
    <scope>NUCLEOTIDE SEQUENCE</scope>
    <source>
        <strain evidence="1">CBS 113979</strain>
    </source>
</reference>
<gene>
    <name evidence="1" type="ORF">K402DRAFT_133977</name>
</gene>
<dbReference type="AlphaFoldDB" id="A0A6G1GUS1"/>
<dbReference type="EMBL" id="ML977166">
    <property type="protein sequence ID" value="KAF1984703.1"/>
    <property type="molecule type" value="Genomic_DNA"/>
</dbReference>
<evidence type="ECO:0000313" key="1">
    <source>
        <dbReference type="EMBL" id="KAF1984703.1"/>
    </source>
</evidence>
<sequence>MPEILRTSEFNPKTTAAREELIKALVKAASKERRESSHEMLKYGVCVPQRMRGADRRRVFLIEHYDSIETLLTRPYPSSFSIDVSVGPALLISPTPRLRPITVRHNRMLCVVLADIYYQTGTLSTALIGWHRLESATRGEAGTSVSVSCPMKPNTASELLGCFATINSSMECI</sequence>
<accession>A0A6G1GUS1</accession>
<evidence type="ECO:0000313" key="2">
    <source>
        <dbReference type="Proteomes" id="UP000800041"/>
    </source>
</evidence>
<organism evidence="1 2">
    <name type="scientific">Aulographum hederae CBS 113979</name>
    <dbReference type="NCBI Taxonomy" id="1176131"/>
    <lineage>
        <taxon>Eukaryota</taxon>
        <taxon>Fungi</taxon>
        <taxon>Dikarya</taxon>
        <taxon>Ascomycota</taxon>
        <taxon>Pezizomycotina</taxon>
        <taxon>Dothideomycetes</taxon>
        <taxon>Pleosporomycetidae</taxon>
        <taxon>Aulographales</taxon>
        <taxon>Aulographaceae</taxon>
    </lineage>
</organism>